<organism evidence="3 4">
    <name type="scientific">Sandaracinus amylolyticus</name>
    <dbReference type="NCBI Taxonomy" id="927083"/>
    <lineage>
        <taxon>Bacteria</taxon>
        <taxon>Pseudomonadati</taxon>
        <taxon>Myxococcota</taxon>
        <taxon>Polyangia</taxon>
        <taxon>Polyangiales</taxon>
        <taxon>Sandaracinaceae</taxon>
        <taxon>Sandaracinus</taxon>
    </lineage>
</organism>
<feature type="signal peptide" evidence="2">
    <location>
        <begin position="1"/>
        <end position="25"/>
    </location>
</feature>
<evidence type="ECO:0000313" key="4">
    <source>
        <dbReference type="Proteomes" id="UP000034883"/>
    </source>
</evidence>
<keyword evidence="4" id="KW-1185">Reference proteome</keyword>
<evidence type="ECO:0000256" key="1">
    <source>
        <dbReference type="SAM" id="MobiDB-lite"/>
    </source>
</evidence>
<reference evidence="3 4" key="1">
    <citation type="submission" date="2015-03" db="EMBL/GenBank/DDBJ databases">
        <title>Genome assembly of Sandaracinus amylolyticus DSM 53668.</title>
        <authorList>
            <person name="Sharma G."/>
            <person name="Subramanian S."/>
        </authorList>
    </citation>
    <scope>NUCLEOTIDE SEQUENCE [LARGE SCALE GENOMIC DNA]</scope>
    <source>
        <strain evidence="3 4">DSM 53668</strain>
    </source>
</reference>
<dbReference type="KEGG" id="samy:DB32_006973"/>
<feature type="compositionally biased region" description="Low complexity" evidence="1">
    <location>
        <begin position="109"/>
        <end position="120"/>
    </location>
</feature>
<dbReference type="OrthoDB" id="5499097at2"/>
<proteinExistence type="predicted"/>
<evidence type="ECO:0000313" key="3">
    <source>
        <dbReference type="EMBL" id="AKF09824.1"/>
    </source>
</evidence>
<feature type="compositionally biased region" description="Basic and acidic residues" evidence="1">
    <location>
        <begin position="55"/>
        <end position="66"/>
    </location>
</feature>
<dbReference type="AlphaFoldDB" id="A0A0F6SH49"/>
<evidence type="ECO:0000256" key="2">
    <source>
        <dbReference type="SAM" id="SignalP"/>
    </source>
</evidence>
<dbReference type="Proteomes" id="UP000034883">
    <property type="component" value="Chromosome"/>
</dbReference>
<feature type="region of interest" description="Disordered" evidence="1">
    <location>
        <begin position="46"/>
        <end position="68"/>
    </location>
</feature>
<accession>A0A0F6SH49</accession>
<sequence length="368" mass="40503">MRAVRRRIPAAILGSAALHALAVLALQLAPDAPPIEPRASREVTFVLTEDPPPAQREDERPRDPAARAEVIPSAARSRAMPRVVREHGDVAALVPTPSESTGEAPLEAPPVREAPPTATETEAERRERIRRLVDPAAVARSAFVVEGAPSTRSGPATAPLEALAPRSEHEAQRDLDERLRAAAMTKQHTARERLVARARPDGTYVFEHGAFTAVITADGQVQYEDAPAIRTEGVSASGTLDFNDMIERAQGRDPYAAEKQRFEDDNAELIERLEREGRERAMAAALRRLRGRLARVWADDVPAAQRRRQLFELWRDVDDSGGDGGAREVIESFIRDNLPLGHADAYAPDELSRMNAMLEAPSRFDPYR</sequence>
<feature type="chain" id="PRO_5002509551" evidence="2">
    <location>
        <begin position="26"/>
        <end position="368"/>
    </location>
</feature>
<dbReference type="STRING" id="927083.DB32_006973"/>
<name>A0A0F6SH49_9BACT</name>
<dbReference type="EMBL" id="CP011125">
    <property type="protein sequence ID" value="AKF09824.1"/>
    <property type="molecule type" value="Genomic_DNA"/>
</dbReference>
<feature type="region of interest" description="Disordered" evidence="1">
    <location>
        <begin position="148"/>
        <end position="171"/>
    </location>
</feature>
<feature type="region of interest" description="Disordered" evidence="1">
    <location>
        <begin position="94"/>
        <end position="126"/>
    </location>
</feature>
<gene>
    <name evidence="3" type="ORF">DB32_006973</name>
</gene>
<dbReference type="RefSeq" id="WP_053236834.1">
    <property type="nucleotide sequence ID" value="NZ_CP011125.1"/>
</dbReference>
<keyword evidence="2" id="KW-0732">Signal</keyword>
<protein>
    <submittedName>
        <fullName evidence="3">Uncharacterized protein</fullName>
    </submittedName>
</protein>